<keyword evidence="2" id="KW-1185">Reference proteome</keyword>
<accession>A0AAD7XCP8</accession>
<name>A0AAD7XCP8_9APHY</name>
<evidence type="ECO:0000313" key="2">
    <source>
        <dbReference type="Proteomes" id="UP001215151"/>
    </source>
</evidence>
<gene>
    <name evidence="1" type="ORF">ONZ51_g4255</name>
</gene>
<proteinExistence type="predicted"/>
<dbReference type="EMBL" id="JAPEVG010000081">
    <property type="protein sequence ID" value="KAJ8487291.1"/>
    <property type="molecule type" value="Genomic_DNA"/>
</dbReference>
<dbReference type="AlphaFoldDB" id="A0AAD7XCP8"/>
<evidence type="ECO:0000313" key="1">
    <source>
        <dbReference type="EMBL" id="KAJ8487291.1"/>
    </source>
</evidence>
<comment type="caution">
    <text evidence="1">The sequence shown here is derived from an EMBL/GenBank/DDBJ whole genome shotgun (WGS) entry which is preliminary data.</text>
</comment>
<dbReference type="Proteomes" id="UP001215151">
    <property type="component" value="Unassembled WGS sequence"/>
</dbReference>
<protein>
    <submittedName>
        <fullName evidence="1">Uncharacterized protein</fullName>
    </submittedName>
</protein>
<sequence>MSSPQQEYAALQSKVSSIKALQLALDVELRQFLHDHSMTPNDCGLWTNQFIDYLLDKNAEYRTRLTEKISRQARKLRRLISPSSFDSKMGAMLQVIVEVAVDISEVERLYEQKRGSMTAVQQSFFNDLLVTIRQSYEASVTEISALRLRFEELRPALEFLSQPEDALFRMLALGPYSTPDAIRASVGQAMDDLAALHIKREDIGRSASEVEYNVSTHWCGAGVTRSELREAAEILDDLHVQVSSQVRSQNVVLLKLQAEAATANSSPHRLQEHRDAQWSLPDLISVATDYDSLSRYRSLLEELQEEIRISVHRANLRLSQGRSAQV</sequence>
<reference evidence="1" key="1">
    <citation type="submission" date="2022-11" db="EMBL/GenBank/DDBJ databases">
        <title>Genome Sequence of Cubamyces cubensis.</title>
        <authorList>
            <person name="Buettner E."/>
        </authorList>
    </citation>
    <scope>NUCLEOTIDE SEQUENCE</scope>
    <source>
        <strain evidence="1">MPL-01</strain>
    </source>
</reference>
<organism evidence="1 2">
    <name type="scientific">Trametes cubensis</name>
    <dbReference type="NCBI Taxonomy" id="1111947"/>
    <lineage>
        <taxon>Eukaryota</taxon>
        <taxon>Fungi</taxon>
        <taxon>Dikarya</taxon>
        <taxon>Basidiomycota</taxon>
        <taxon>Agaricomycotina</taxon>
        <taxon>Agaricomycetes</taxon>
        <taxon>Polyporales</taxon>
        <taxon>Polyporaceae</taxon>
        <taxon>Trametes</taxon>
    </lineage>
</organism>